<feature type="domain" description="MAM" evidence="10">
    <location>
        <begin position="297"/>
        <end position="452"/>
    </location>
</feature>
<evidence type="ECO:0000256" key="9">
    <source>
        <dbReference type="SAM" id="MobiDB-lite"/>
    </source>
</evidence>
<dbReference type="Gene3D" id="4.10.400.10">
    <property type="entry name" value="Low-density Lipoprotein Receptor"/>
    <property type="match status" value="2"/>
</dbReference>
<evidence type="ECO:0000256" key="8">
    <source>
        <dbReference type="PROSITE-ProRule" id="PRU00124"/>
    </source>
</evidence>
<dbReference type="InterPro" id="IPR036055">
    <property type="entry name" value="LDL_receptor-like_sf"/>
</dbReference>
<dbReference type="Pfam" id="PF00629">
    <property type="entry name" value="MAM"/>
    <property type="match status" value="1"/>
</dbReference>
<dbReference type="SMART" id="SM00192">
    <property type="entry name" value="LDLa"/>
    <property type="match status" value="2"/>
</dbReference>
<dbReference type="PROSITE" id="PS50068">
    <property type="entry name" value="LDLRA_2"/>
    <property type="match status" value="2"/>
</dbReference>
<name>A0A8S3UZW5_MYTED</name>
<dbReference type="GO" id="GO:0016192">
    <property type="term" value="P:vesicle-mediated transport"/>
    <property type="evidence" value="ECO:0007669"/>
    <property type="project" value="UniProtKB-ARBA"/>
</dbReference>
<keyword evidence="6" id="KW-0472">Membrane</keyword>
<keyword evidence="3" id="KW-0812">Transmembrane</keyword>
<dbReference type="InterPro" id="IPR002172">
    <property type="entry name" value="LDrepeatLR_classA_rpt"/>
</dbReference>
<evidence type="ECO:0000259" key="10">
    <source>
        <dbReference type="PROSITE" id="PS50060"/>
    </source>
</evidence>
<feature type="disulfide bond" evidence="8">
    <location>
        <begin position="278"/>
        <end position="293"/>
    </location>
</feature>
<gene>
    <name evidence="11" type="ORF">MEDL_61567</name>
</gene>
<evidence type="ECO:0000256" key="2">
    <source>
        <dbReference type="ARBA" id="ARBA00004308"/>
    </source>
</evidence>
<evidence type="ECO:0000256" key="6">
    <source>
        <dbReference type="ARBA" id="ARBA00023136"/>
    </source>
</evidence>
<dbReference type="SUPFAM" id="SSF49899">
    <property type="entry name" value="Concanavalin A-like lectins/glucanases"/>
    <property type="match status" value="2"/>
</dbReference>
<dbReference type="Gene3D" id="2.60.120.200">
    <property type="match status" value="1"/>
</dbReference>
<feature type="compositionally biased region" description="Polar residues" evidence="9">
    <location>
        <begin position="576"/>
        <end position="600"/>
    </location>
</feature>
<feature type="disulfide bond" evidence="8">
    <location>
        <begin position="121"/>
        <end position="136"/>
    </location>
</feature>
<dbReference type="PROSITE" id="PS50060">
    <property type="entry name" value="MAM_2"/>
    <property type="match status" value="1"/>
</dbReference>
<dbReference type="PANTHER" id="PTHR24270">
    <property type="entry name" value="LOW-DENSITY LIPOPROTEIN RECEPTOR-RELATED"/>
    <property type="match status" value="1"/>
</dbReference>
<evidence type="ECO:0000256" key="4">
    <source>
        <dbReference type="ARBA" id="ARBA00022737"/>
    </source>
</evidence>
<dbReference type="GO" id="GO:0012505">
    <property type="term" value="C:endomembrane system"/>
    <property type="evidence" value="ECO:0007669"/>
    <property type="project" value="UniProtKB-SubCell"/>
</dbReference>
<reference evidence="11" key="1">
    <citation type="submission" date="2021-03" db="EMBL/GenBank/DDBJ databases">
        <authorList>
            <person name="Bekaert M."/>
        </authorList>
    </citation>
    <scope>NUCLEOTIDE SEQUENCE</scope>
</reference>
<dbReference type="EMBL" id="CAJPWZ010003003">
    <property type="protein sequence ID" value="CAG2249822.1"/>
    <property type="molecule type" value="Genomic_DNA"/>
</dbReference>
<comment type="subcellular location">
    <subcellularLocation>
        <location evidence="2">Endomembrane system</location>
    </subcellularLocation>
    <subcellularLocation>
        <location evidence="1">Membrane</location>
        <topology evidence="1">Single-pass membrane protein</topology>
    </subcellularLocation>
</comment>
<evidence type="ECO:0000313" key="12">
    <source>
        <dbReference type="Proteomes" id="UP000683360"/>
    </source>
</evidence>
<dbReference type="InterPro" id="IPR013320">
    <property type="entry name" value="ConA-like_dom_sf"/>
</dbReference>
<comment type="caution">
    <text evidence="8">Lacks conserved residue(s) required for the propagation of feature annotation.</text>
</comment>
<organism evidence="11 12">
    <name type="scientific">Mytilus edulis</name>
    <name type="common">Blue mussel</name>
    <dbReference type="NCBI Taxonomy" id="6550"/>
    <lineage>
        <taxon>Eukaryota</taxon>
        <taxon>Metazoa</taxon>
        <taxon>Spiralia</taxon>
        <taxon>Lophotrochozoa</taxon>
        <taxon>Mollusca</taxon>
        <taxon>Bivalvia</taxon>
        <taxon>Autobranchia</taxon>
        <taxon>Pteriomorphia</taxon>
        <taxon>Mytilida</taxon>
        <taxon>Mytiloidea</taxon>
        <taxon>Mytilidae</taxon>
        <taxon>Mytilinae</taxon>
        <taxon>Mytilus</taxon>
    </lineage>
</organism>
<dbReference type="OrthoDB" id="10013209at2759"/>
<dbReference type="InterPro" id="IPR050685">
    <property type="entry name" value="LDLR"/>
</dbReference>
<dbReference type="SMART" id="SM00137">
    <property type="entry name" value="MAM"/>
    <property type="match status" value="1"/>
</dbReference>
<evidence type="ECO:0000256" key="5">
    <source>
        <dbReference type="ARBA" id="ARBA00022989"/>
    </source>
</evidence>
<dbReference type="Pfam" id="PF00057">
    <property type="entry name" value="Ldl_recept_a"/>
    <property type="match status" value="1"/>
</dbReference>
<evidence type="ECO:0000313" key="11">
    <source>
        <dbReference type="EMBL" id="CAG2249822.1"/>
    </source>
</evidence>
<dbReference type="Proteomes" id="UP000683360">
    <property type="component" value="Unassembled WGS sequence"/>
</dbReference>
<dbReference type="AlphaFoldDB" id="A0A8S3UZW5"/>
<dbReference type="CDD" id="cd00112">
    <property type="entry name" value="LDLa"/>
    <property type="match status" value="2"/>
</dbReference>
<dbReference type="InterPro" id="IPR023415">
    <property type="entry name" value="LDLR_class-A_CS"/>
</dbReference>
<evidence type="ECO:0000256" key="7">
    <source>
        <dbReference type="ARBA" id="ARBA00023157"/>
    </source>
</evidence>
<keyword evidence="7 8" id="KW-1015">Disulfide bond</keyword>
<dbReference type="PROSITE" id="PS01209">
    <property type="entry name" value="LDLRA_1"/>
    <property type="match status" value="1"/>
</dbReference>
<feature type="region of interest" description="Disordered" evidence="9">
    <location>
        <begin position="472"/>
        <end position="650"/>
    </location>
</feature>
<protein>
    <recommendedName>
        <fullName evidence="10">MAM domain-containing protein</fullName>
    </recommendedName>
</protein>
<sequence length="681" mass="75722">MPGREKHEKDGIRLIGVSLGGSDYDDTRVCGYYMSDAGREKNMTTGWEVRLIGGLIGGSDYDDSELCGYYMSDAWKKKNMTTGWEIFTCQSQPPVTRDPFCDADEHRCASNLQCIPQSSVCDGIENCNDGSDEKSCDSSISCDFESARACEYNITGNYIIRVNDSSGNHHIYISMAGFHLLRSPMEYIPTVSCLSFLTQSYPFTNDSMIGSAFWVKYKTTVPSGNFSVIFETFFPSNNYGGLRIDDIVLQPGECMEGCGDGYFNCSMDDLCIPEENVCDRQWACSDGQDEQNCDYSISCNFEEEHMCEYDIGSWTKRSSVTDPDFYLEDHTFHNSSHTGSFMYTGDLDGLYEDKEMNSPYLQTNKPMCVEFYYIVIRPHEYSSAILTVHQNTSNMNNEVFSLVEYRTDVNLQWQRGQFPVAAGVFSLRFTAEGHRSVVAIDDVLLYNGSCSEVDVTTPYAWQWQTTEETTAEYHPGQTMDLQPENRPTTDFEPGNGPTAESEPENGPTAESEPENGPTAESELRSGPTAESEPENGPTAESEPENGPTAESEPENGPTAESEPENGPTAESEPENGPTSESEPENGPTSESEPENGPTSESEPEHGPTDSELTTYAEPENRPTDSEFTTNMEPENGPTTEFGTTSMPRSPFNDGCYNHNTIVCSDYFGNELYILPKCLWSE</sequence>
<keyword evidence="5" id="KW-1133">Transmembrane helix</keyword>
<feature type="compositionally biased region" description="Polar residues" evidence="9">
    <location>
        <begin position="625"/>
        <end position="647"/>
    </location>
</feature>
<keyword evidence="4" id="KW-0677">Repeat</keyword>
<dbReference type="PRINTS" id="PR00261">
    <property type="entry name" value="LDLRECEPTOR"/>
</dbReference>
<accession>A0A8S3UZW5</accession>
<comment type="caution">
    <text evidence="11">The sequence shown here is derived from an EMBL/GenBank/DDBJ whole genome shotgun (WGS) entry which is preliminary data.</text>
</comment>
<evidence type="ECO:0000256" key="1">
    <source>
        <dbReference type="ARBA" id="ARBA00004167"/>
    </source>
</evidence>
<keyword evidence="12" id="KW-1185">Reference proteome</keyword>
<evidence type="ECO:0000256" key="3">
    <source>
        <dbReference type="ARBA" id="ARBA00022692"/>
    </source>
</evidence>
<dbReference type="InterPro" id="IPR000998">
    <property type="entry name" value="MAM_dom"/>
</dbReference>
<dbReference type="SUPFAM" id="SSF57424">
    <property type="entry name" value="LDL receptor-like module"/>
    <property type="match status" value="2"/>
</dbReference>
<proteinExistence type="predicted"/>
<dbReference type="GO" id="GO:0005886">
    <property type="term" value="C:plasma membrane"/>
    <property type="evidence" value="ECO:0007669"/>
    <property type="project" value="TreeGrafter"/>
</dbReference>